<dbReference type="InterPro" id="IPR037493">
    <property type="entry name" value="ExoIII-like"/>
</dbReference>
<evidence type="ECO:0000256" key="7">
    <source>
        <dbReference type="PIRSR" id="PIRSR604808-3"/>
    </source>
</evidence>
<dbReference type="EMBL" id="JAWNGA010000002">
    <property type="protein sequence ID" value="MDY5132463.1"/>
    <property type="molecule type" value="Genomic_DNA"/>
</dbReference>
<dbReference type="AlphaFoldDB" id="A0AAW9HWS2"/>
<feature type="binding site" evidence="6">
    <location>
        <position position="173"/>
    </location>
    <ligand>
        <name>Mg(2+)</name>
        <dbReference type="ChEBI" id="CHEBI:18420"/>
        <label>1</label>
    </ligand>
</feature>
<dbReference type="GO" id="GO:0008311">
    <property type="term" value="F:double-stranded DNA 3'-5' DNA exonuclease activity"/>
    <property type="evidence" value="ECO:0007669"/>
    <property type="project" value="InterPro"/>
</dbReference>
<feature type="active site" description="Proton acceptor" evidence="5">
    <location>
        <position position="280"/>
    </location>
</feature>
<evidence type="ECO:0000256" key="4">
    <source>
        <dbReference type="ARBA" id="ARBA00022842"/>
    </source>
</evidence>
<keyword evidence="11" id="KW-1185">Reference proteome</keyword>
<evidence type="ECO:0000259" key="8">
    <source>
        <dbReference type="Pfam" id="PF03372"/>
    </source>
</evidence>
<name>A0AAW9HWS2_9ACTO</name>
<dbReference type="Proteomes" id="UP001275049">
    <property type="component" value="Unassembled WGS sequence"/>
</dbReference>
<comment type="cofactor">
    <cofactor evidence="6">
        <name>Mg(2+)</name>
        <dbReference type="ChEBI" id="CHEBI:18420"/>
    </cofactor>
    <cofactor evidence="6">
        <name>Mn(2+)</name>
        <dbReference type="ChEBI" id="CHEBI:29035"/>
    </cofactor>
    <text evidence="6">Probably binds two magnesium or manganese ions per subunit.</text>
</comment>
<feature type="binding site" evidence="6">
    <location>
        <position position="7"/>
    </location>
    <ligand>
        <name>Mg(2+)</name>
        <dbReference type="ChEBI" id="CHEBI:18420"/>
        <label>1</label>
    </ligand>
</feature>
<evidence type="ECO:0000313" key="11">
    <source>
        <dbReference type="Proteomes" id="UP001275049"/>
    </source>
</evidence>
<reference evidence="10 11" key="1">
    <citation type="submission" date="2023-10" db="EMBL/GenBank/DDBJ databases">
        <title>Whole Genome based description of the genera Actinobaculum and Actinotignum reveals a complex phylogenetic relationship within the species included in the genus Actinotignum.</title>
        <authorList>
            <person name="Jensen C.S."/>
            <person name="Dargis R."/>
            <person name="Kemp M."/>
            <person name="Christensen J.J."/>
        </authorList>
    </citation>
    <scope>NUCLEOTIDE SEQUENCE</scope>
    <source>
        <strain evidence="10">SLA_B511</strain>
        <strain evidence="9 11">SLA_B974</strain>
    </source>
</reference>
<evidence type="ECO:0000256" key="6">
    <source>
        <dbReference type="PIRSR" id="PIRSR604808-2"/>
    </source>
</evidence>
<dbReference type="Gene3D" id="3.60.10.10">
    <property type="entry name" value="Endonuclease/exonuclease/phosphatase"/>
    <property type="match status" value="1"/>
</dbReference>
<dbReference type="GO" id="GO:0006281">
    <property type="term" value="P:DNA repair"/>
    <property type="evidence" value="ECO:0007669"/>
    <property type="project" value="InterPro"/>
</dbReference>
<comment type="similarity">
    <text evidence="1">Belongs to the DNA repair enzymes AP/ExoA family.</text>
</comment>
<evidence type="ECO:0000313" key="10">
    <source>
        <dbReference type="EMBL" id="MDY5154782.1"/>
    </source>
</evidence>
<organism evidence="10 12">
    <name type="scientific">Actinotignum urinale</name>
    <dbReference type="NCBI Taxonomy" id="190146"/>
    <lineage>
        <taxon>Bacteria</taxon>
        <taxon>Bacillati</taxon>
        <taxon>Actinomycetota</taxon>
        <taxon>Actinomycetes</taxon>
        <taxon>Actinomycetales</taxon>
        <taxon>Actinomycetaceae</taxon>
        <taxon>Actinotignum</taxon>
    </lineage>
</organism>
<dbReference type="Pfam" id="PF03372">
    <property type="entry name" value="Exo_endo_phos"/>
    <property type="match status" value="1"/>
</dbReference>
<dbReference type="NCBIfam" id="TIGR00633">
    <property type="entry name" value="xth"/>
    <property type="match status" value="1"/>
</dbReference>
<evidence type="ECO:0000313" key="9">
    <source>
        <dbReference type="EMBL" id="MDY5132463.1"/>
    </source>
</evidence>
<comment type="caution">
    <text evidence="10">The sequence shown here is derived from an EMBL/GenBank/DDBJ whole genome shotgun (WGS) entry which is preliminary data.</text>
</comment>
<dbReference type="EMBL" id="JAWNGC010000003">
    <property type="protein sequence ID" value="MDY5154782.1"/>
    <property type="molecule type" value="Genomic_DNA"/>
</dbReference>
<dbReference type="PROSITE" id="PS51435">
    <property type="entry name" value="AP_NUCLEASE_F1_4"/>
    <property type="match status" value="1"/>
</dbReference>
<evidence type="ECO:0000256" key="1">
    <source>
        <dbReference type="ARBA" id="ARBA00007092"/>
    </source>
</evidence>
<gene>
    <name evidence="10" type="ORF">R6G80_03460</name>
    <name evidence="9" type="ORF">R6G86_01715</name>
</gene>
<accession>A0AAW9HWS2</accession>
<dbReference type="InterPro" id="IPR004808">
    <property type="entry name" value="AP_endonuc_1"/>
</dbReference>
<proteinExistence type="inferred from homology"/>
<protein>
    <submittedName>
        <fullName evidence="10">Exodeoxyribonuclease III</fullName>
    </submittedName>
</protein>
<dbReference type="GO" id="GO:0046872">
    <property type="term" value="F:metal ion binding"/>
    <property type="evidence" value="ECO:0007669"/>
    <property type="project" value="UniProtKB-KW"/>
</dbReference>
<dbReference type="Proteomes" id="UP001281731">
    <property type="component" value="Unassembled WGS sequence"/>
</dbReference>
<keyword evidence="6" id="KW-0464">Manganese</keyword>
<feature type="site" description="Important for catalytic activity" evidence="7">
    <location>
        <position position="250"/>
    </location>
</feature>
<dbReference type="RefSeq" id="WP_026420990.1">
    <property type="nucleotide sequence ID" value="NZ_JAWNFT010000001.1"/>
</dbReference>
<dbReference type="PANTHER" id="PTHR43250">
    <property type="entry name" value="EXODEOXYRIBONUCLEASE III"/>
    <property type="match status" value="1"/>
</dbReference>
<evidence type="ECO:0000256" key="5">
    <source>
        <dbReference type="PIRSR" id="PIRSR604808-1"/>
    </source>
</evidence>
<feature type="active site" evidence="5">
    <location>
        <position position="133"/>
    </location>
</feature>
<dbReference type="InterPro" id="IPR005135">
    <property type="entry name" value="Endo/exonuclease/phosphatase"/>
</dbReference>
<feature type="site" description="Interaction with DNA substrate" evidence="7">
    <location>
        <position position="280"/>
    </location>
</feature>
<dbReference type="PANTHER" id="PTHR43250:SF2">
    <property type="entry name" value="EXODEOXYRIBONUCLEASE III"/>
    <property type="match status" value="1"/>
</dbReference>
<evidence type="ECO:0000256" key="3">
    <source>
        <dbReference type="ARBA" id="ARBA00022801"/>
    </source>
</evidence>
<sequence>MSITTVNVNGIRAAFRKGMGEWLATSTPDVLLMQEVRAPQSIIAELFSGFPYRVLDSVCDIKGRAGVSVAVREGITIGEVRTLLPETATDADTFISRAINGEVIRNESEPAVDTGRWLEVELPDVDVRVVSAYLHSGDAKNEEKMASKYAHLDRVSLRLQELRGEGNVVVGGDFNIVHTQRDITNWKPNHNKTAGVLDAEIRYLDEWFGAGWVDVQRALLDRQGAQDNGPYTWWSQRGKAFDNNVGWRIDYHMATTDFAHTAQSFAIDRAASYDTRWSDHAPLNIVYGGV</sequence>
<feature type="binding site" evidence="6">
    <location>
        <position position="175"/>
    </location>
    <ligand>
        <name>Mg(2+)</name>
        <dbReference type="ChEBI" id="CHEBI:18420"/>
        <label>1</label>
    </ligand>
</feature>
<dbReference type="SUPFAM" id="SSF56219">
    <property type="entry name" value="DNase I-like"/>
    <property type="match status" value="1"/>
</dbReference>
<dbReference type="InterPro" id="IPR036691">
    <property type="entry name" value="Endo/exonu/phosph_ase_sf"/>
</dbReference>
<feature type="domain" description="Endonuclease/exonuclease/phosphatase" evidence="8">
    <location>
        <begin position="5"/>
        <end position="280"/>
    </location>
</feature>
<keyword evidence="3" id="KW-0378">Hydrolase</keyword>
<evidence type="ECO:0000313" key="12">
    <source>
        <dbReference type="Proteomes" id="UP001281731"/>
    </source>
</evidence>
<feature type="active site" description="Proton donor/acceptor" evidence="5">
    <location>
        <position position="173"/>
    </location>
</feature>
<keyword evidence="2 6" id="KW-0479">Metal-binding</keyword>
<feature type="binding site" evidence="6">
    <location>
        <position position="280"/>
    </location>
    <ligand>
        <name>Mg(2+)</name>
        <dbReference type="ChEBI" id="CHEBI:18420"/>
        <label>1</label>
    </ligand>
</feature>
<evidence type="ECO:0000256" key="2">
    <source>
        <dbReference type="ARBA" id="ARBA00022723"/>
    </source>
</evidence>
<keyword evidence="4 6" id="KW-0460">Magnesium</keyword>
<feature type="binding site" evidence="6">
    <location>
        <position position="279"/>
    </location>
    <ligand>
        <name>Mg(2+)</name>
        <dbReference type="ChEBI" id="CHEBI:18420"/>
        <label>1</label>
    </ligand>
</feature>
<feature type="site" description="Transition state stabilizer" evidence="7">
    <location>
        <position position="175"/>
    </location>
</feature>
<feature type="binding site" evidence="6">
    <location>
        <position position="35"/>
    </location>
    <ligand>
        <name>Mg(2+)</name>
        <dbReference type="ChEBI" id="CHEBI:18420"/>
        <label>1</label>
    </ligand>
</feature>